<comment type="caution">
    <text evidence="4">The sequence shown here is derived from an EMBL/GenBank/DDBJ whole genome shotgun (WGS) entry which is preliminary data.</text>
</comment>
<feature type="domain" description="D-isomer specific 2-hydroxyacid dehydrogenase NAD-binding" evidence="3">
    <location>
        <begin position="105"/>
        <end position="282"/>
    </location>
</feature>
<evidence type="ECO:0000256" key="1">
    <source>
        <dbReference type="ARBA" id="ARBA00023002"/>
    </source>
</evidence>
<dbReference type="Gene3D" id="3.40.50.720">
    <property type="entry name" value="NAD(P)-binding Rossmann-like Domain"/>
    <property type="match status" value="2"/>
</dbReference>
<dbReference type="InterPro" id="IPR036291">
    <property type="entry name" value="NAD(P)-bd_dom_sf"/>
</dbReference>
<evidence type="ECO:0000313" key="4">
    <source>
        <dbReference type="EMBL" id="NHN34196.1"/>
    </source>
</evidence>
<dbReference type="CDD" id="cd05300">
    <property type="entry name" value="2-Hacid_dh_1"/>
    <property type="match status" value="1"/>
</dbReference>
<dbReference type="EMBL" id="JAAOIW010000016">
    <property type="protein sequence ID" value="NHN34196.1"/>
    <property type="molecule type" value="Genomic_DNA"/>
</dbReference>
<evidence type="ECO:0000256" key="2">
    <source>
        <dbReference type="ARBA" id="ARBA00023027"/>
    </source>
</evidence>
<dbReference type="InterPro" id="IPR006140">
    <property type="entry name" value="D-isomer_DH_NAD-bd"/>
</dbReference>
<gene>
    <name evidence="4" type="ORF">G9U52_30720</name>
</gene>
<dbReference type="RefSeq" id="WP_166154878.1">
    <property type="nucleotide sequence ID" value="NZ_JAAOIW010000016.1"/>
</dbReference>
<evidence type="ECO:0000259" key="3">
    <source>
        <dbReference type="Pfam" id="PF02826"/>
    </source>
</evidence>
<dbReference type="SUPFAM" id="SSF52283">
    <property type="entry name" value="Formate/glycerate dehydrogenase catalytic domain-like"/>
    <property type="match status" value="1"/>
</dbReference>
<dbReference type="SUPFAM" id="SSF51735">
    <property type="entry name" value="NAD(P)-binding Rossmann-fold domains"/>
    <property type="match status" value="1"/>
</dbReference>
<dbReference type="Pfam" id="PF02826">
    <property type="entry name" value="2-Hacid_dh_C"/>
    <property type="match status" value="1"/>
</dbReference>
<sequence length="321" mass="35866">MKLVSTYPFDEGQLAVMNSKGVVVTLFKGEQELIDSEAYADADIIIANHRSLQQDFLEKCEKVKWVQVAHIGIERLPMDYLKERGVTVINARGSMGLPIAEDILTKMLMLSRNSVKGVKNQFEHTWGRIGPFINLSGKTAGIIGAGDVGTETAIRARAFGMKVIGINTTGNPLPEFDEMYKPEQLNEVIQQSDFIVLTLPLTEESTNLLDEEQFLLMKPTAFIINISRGALMNEEVLLDYLKNHKIAGAGLDVFVEEFKLGKLPSESPFWELDNVIITPHCAGGGDQFHQRFTQGFLHNLDLFLEGKTDEMINVRQFGKGY</sequence>
<keyword evidence="2" id="KW-0520">NAD</keyword>
<reference evidence="4" key="1">
    <citation type="submission" date="2020-03" db="EMBL/GenBank/DDBJ databases">
        <title>Draft sequencing of Paenibacilllus sp. S3N08.</title>
        <authorList>
            <person name="Kim D.-U."/>
        </authorList>
    </citation>
    <scope>NUCLEOTIDE SEQUENCE</scope>
    <source>
        <strain evidence="4">S3N08</strain>
    </source>
</reference>
<name>A0ABX0JJR9_9BACL</name>
<protein>
    <submittedName>
        <fullName evidence="4">D-2-hydroxyacid dehydrogenase</fullName>
    </submittedName>
</protein>
<dbReference type="Proteomes" id="UP001165962">
    <property type="component" value="Unassembled WGS sequence"/>
</dbReference>
<evidence type="ECO:0000313" key="5">
    <source>
        <dbReference type="Proteomes" id="UP001165962"/>
    </source>
</evidence>
<dbReference type="PANTHER" id="PTHR43333">
    <property type="entry name" value="2-HACID_DH_C DOMAIN-CONTAINING PROTEIN"/>
    <property type="match status" value="1"/>
</dbReference>
<organism evidence="4 5">
    <name type="scientific">Paenibacillus agricola</name>
    <dbReference type="NCBI Taxonomy" id="2716264"/>
    <lineage>
        <taxon>Bacteria</taxon>
        <taxon>Bacillati</taxon>
        <taxon>Bacillota</taxon>
        <taxon>Bacilli</taxon>
        <taxon>Bacillales</taxon>
        <taxon>Paenibacillaceae</taxon>
        <taxon>Paenibacillus</taxon>
    </lineage>
</organism>
<dbReference type="PANTHER" id="PTHR43333:SF1">
    <property type="entry name" value="D-ISOMER SPECIFIC 2-HYDROXYACID DEHYDROGENASE NAD-BINDING DOMAIN-CONTAINING PROTEIN"/>
    <property type="match status" value="1"/>
</dbReference>
<proteinExistence type="predicted"/>
<dbReference type="InterPro" id="IPR029753">
    <property type="entry name" value="D-isomer_DH_CS"/>
</dbReference>
<dbReference type="PROSITE" id="PS00671">
    <property type="entry name" value="D_2_HYDROXYACID_DH_3"/>
    <property type="match status" value="1"/>
</dbReference>
<keyword evidence="1" id="KW-0560">Oxidoreductase</keyword>
<keyword evidence="5" id="KW-1185">Reference proteome</keyword>
<accession>A0ABX0JJR9</accession>